<dbReference type="InterPro" id="IPR001878">
    <property type="entry name" value="Znf_CCHC"/>
</dbReference>
<sequence>PSPWYAALPRGDDTFMPTRGNFMENKNTKEPGAPTGQIGESGPLPVNAVNKPTSSATTPQEGTHAEAGHLLADKLTASSKKATKEGSPSAMVLAVIKLRATIKAQNDVINKLCAEANILSQVVTLTRSDKVKDSIANVVSTVDELSKNRKPLHCALNDALQLAQQSSQPANQPSATDSIPQTSQSGPKQHAEPDPKHKEIQERLDRQDTKLEAIMACLANLQQENSCHEAHGGTKAPRPQLNTKTNTRRQEATPAPTTALDLKLPTENTWTEIVQRNNPQNHRKPKQRHRPEAVVVQAEGLTYTDMLKRIKTDKEVQAVSMHINAITMTRAGHLRVVLNKETENGETISKTLQKAIGERAKTVTLKDTTKVQISDVDEEASDDEILAAIADKTGNIDTVNIVSKRKVGRGVQLVYVSVPSAVVHKVTPRIRIGYTNCRTKPMIEVKKCFKCQSFGHTRSNCTEAEIEDRCWKCGEAGHKSRACEKKPKCLLCAKEASDDHIMAGARSYQEEMTTKPIKCIQINLNCCKAAQALLHQTASEKSADYIITSEYNKKEGSNWYVDVTGKSAIVNVKKRRLDSEGHGEAGFRWVIANGIRMYSCYWSPNSTLQEYKDFVGRLEASIKSQPSEVLLTGDFNAKHVNWGCPQNDKRGEILAELIDATGLVICNRGNACTFNKGTIIDLTIATPRTAQRTSKWKVLDEVSLSDHFYLTFSIEAGRLIIETPRVPKIDIQRLTTTLDPGKYHQFLECMDAERKAMSLTETIQSCRRSPYSGKSPRKSVHWWNPEINALRRTANHLRRIHQRKRKRQGPAVSAAEEAQAKAAKRELVIAIKKAKESSWRDLCD</sequence>
<dbReference type="GO" id="GO:0003964">
    <property type="term" value="F:RNA-directed DNA polymerase activity"/>
    <property type="evidence" value="ECO:0007669"/>
    <property type="project" value="UniProtKB-KW"/>
</dbReference>
<keyword evidence="1" id="KW-0863">Zinc-finger</keyword>
<evidence type="ECO:0000256" key="2">
    <source>
        <dbReference type="SAM" id="MobiDB-lite"/>
    </source>
</evidence>
<dbReference type="InterPro" id="IPR036875">
    <property type="entry name" value="Znf_CCHC_sf"/>
</dbReference>
<dbReference type="GO" id="GO:0008270">
    <property type="term" value="F:zinc ion binding"/>
    <property type="evidence" value="ECO:0007669"/>
    <property type="project" value="UniProtKB-KW"/>
</dbReference>
<dbReference type="SMART" id="SM00343">
    <property type="entry name" value="ZnF_C2HC"/>
    <property type="match status" value="2"/>
</dbReference>
<dbReference type="PROSITE" id="PS50158">
    <property type="entry name" value="ZF_CCHC"/>
    <property type="match status" value="2"/>
</dbReference>
<reference evidence="4 5" key="1">
    <citation type="submission" date="2019-08" db="EMBL/GenBank/DDBJ databases">
        <title>Whole genome of Aphis craccivora.</title>
        <authorList>
            <person name="Voronova N.V."/>
            <person name="Shulinski R.S."/>
            <person name="Bandarenka Y.V."/>
            <person name="Zhorov D.G."/>
            <person name="Warner D."/>
        </authorList>
    </citation>
    <scope>NUCLEOTIDE SEQUENCE [LARGE SCALE GENOMIC DNA]</scope>
    <source>
        <strain evidence="4">180601</strain>
        <tissue evidence="4">Whole Body</tissue>
    </source>
</reference>
<dbReference type="Proteomes" id="UP000478052">
    <property type="component" value="Unassembled WGS sequence"/>
</dbReference>
<keyword evidence="4" id="KW-0548">Nucleotidyltransferase</keyword>
<dbReference type="SUPFAM" id="SSF56219">
    <property type="entry name" value="DNase I-like"/>
    <property type="match status" value="1"/>
</dbReference>
<keyword evidence="4" id="KW-0808">Transferase</keyword>
<comment type="caution">
    <text evidence="4">The sequence shown here is derived from an EMBL/GenBank/DDBJ whole genome shotgun (WGS) entry which is preliminary data.</text>
</comment>
<feature type="compositionally biased region" description="Polar residues" evidence="2">
    <location>
        <begin position="176"/>
        <end position="187"/>
    </location>
</feature>
<organism evidence="4 5">
    <name type="scientific">Aphis craccivora</name>
    <name type="common">Cowpea aphid</name>
    <dbReference type="NCBI Taxonomy" id="307492"/>
    <lineage>
        <taxon>Eukaryota</taxon>
        <taxon>Metazoa</taxon>
        <taxon>Ecdysozoa</taxon>
        <taxon>Arthropoda</taxon>
        <taxon>Hexapoda</taxon>
        <taxon>Insecta</taxon>
        <taxon>Pterygota</taxon>
        <taxon>Neoptera</taxon>
        <taxon>Paraneoptera</taxon>
        <taxon>Hemiptera</taxon>
        <taxon>Sternorrhyncha</taxon>
        <taxon>Aphidomorpha</taxon>
        <taxon>Aphidoidea</taxon>
        <taxon>Aphididae</taxon>
        <taxon>Aphidini</taxon>
        <taxon>Aphis</taxon>
        <taxon>Aphis</taxon>
    </lineage>
</organism>
<dbReference type="GO" id="GO:0003676">
    <property type="term" value="F:nucleic acid binding"/>
    <property type="evidence" value="ECO:0007669"/>
    <property type="project" value="InterPro"/>
</dbReference>
<dbReference type="Pfam" id="PF14529">
    <property type="entry name" value="Exo_endo_phos_2"/>
    <property type="match status" value="1"/>
</dbReference>
<feature type="compositionally biased region" description="Basic and acidic residues" evidence="2">
    <location>
        <begin position="189"/>
        <end position="199"/>
    </location>
</feature>
<evidence type="ECO:0000313" key="5">
    <source>
        <dbReference type="Proteomes" id="UP000478052"/>
    </source>
</evidence>
<keyword evidence="4" id="KW-0695">RNA-directed DNA polymerase</keyword>
<feature type="non-terminal residue" evidence="4">
    <location>
        <position position="1"/>
    </location>
</feature>
<dbReference type="InterPro" id="IPR036691">
    <property type="entry name" value="Endo/exonu/phosph_ase_sf"/>
</dbReference>
<protein>
    <submittedName>
        <fullName evidence="4">Reverse transcriptase domain-containing protein</fullName>
    </submittedName>
</protein>
<keyword evidence="5" id="KW-1185">Reference proteome</keyword>
<keyword evidence="1" id="KW-0479">Metal-binding</keyword>
<feature type="domain" description="CCHC-type" evidence="3">
    <location>
        <begin position="447"/>
        <end position="463"/>
    </location>
</feature>
<dbReference type="PANTHER" id="PTHR33273:SF4">
    <property type="entry name" value="ENDONUCLEASE_EXONUCLEASE_PHOSPHATASE DOMAIN-CONTAINING PROTEIN"/>
    <property type="match status" value="1"/>
</dbReference>
<dbReference type="Gene3D" id="3.60.10.10">
    <property type="entry name" value="Endonuclease/exonuclease/phosphatase"/>
    <property type="match status" value="1"/>
</dbReference>
<feature type="region of interest" description="Disordered" evidence="2">
    <location>
        <begin position="1"/>
        <end position="63"/>
    </location>
</feature>
<accession>A0A6G0X6E2</accession>
<dbReference type="CDD" id="cd09077">
    <property type="entry name" value="R1-I-EN"/>
    <property type="match status" value="1"/>
</dbReference>
<proteinExistence type="predicted"/>
<feature type="compositionally biased region" description="Low complexity" evidence="2">
    <location>
        <begin position="163"/>
        <end position="175"/>
    </location>
</feature>
<dbReference type="Pfam" id="PF00098">
    <property type="entry name" value="zf-CCHC"/>
    <property type="match status" value="1"/>
</dbReference>
<dbReference type="AlphaFoldDB" id="A0A6G0X6E2"/>
<evidence type="ECO:0000256" key="1">
    <source>
        <dbReference type="PROSITE-ProRule" id="PRU00047"/>
    </source>
</evidence>
<feature type="region of interest" description="Disordered" evidence="2">
    <location>
        <begin position="163"/>
        <end position="199"/>
    </location>
</feature>
<dbReference type="SUPFAM" id="SSF57756">
    <property type="entry name" value="Retrovirus zinc finger-like domains"/>
    <property type="match status" value="1"/>
</dbReference>
<dbReference type="EMBL" id="VUJU01008096">
    <property type="protein sequence ID" value="KAF0735572.1"/>
    <property type="molecule type" value="Genomic_DNA"/>
</dbReference>
<evidence type="ECO:0000313" key="4">
    <source>
        <dbReference type="EMBL" id="KAF0735572.1"/>
    </source>
</evidence>
<dbReference type="PANTHER" id="PTHR33273">
    <property type="entry name" value="DOMAIN-CONTAINING PROTEIN, PUTATIVE-RELATED"/>
    <property type="match status" value="1"/>
</dbReference>
<dbReference type="Gene3D" id="4.10.60.10">
    <property type="entry name" value="Zinc finger, CCHC-type"/>
    <property type="match status" value="1"/>
</dbReference>
<dbReference type="InterPro" id="IPR005135">
    <property type="entry name" value="Endo/exonuclease/phosphatase"/>
</dbReference>
<keyword evidence="1" id="KW-0862">Zinc</keyword>
<feature type="domain" description="CCHC-type" evidence="3">
    <location>
        <begin position="469"/>
        <end position="485"/>
    </location>
</feature>
<feature type="compositionally biased region" description="Polar residues" evidence="2">
    <location>
        <begin position="50"/>
        <end position="61"/>
    </location>
</feature>
<evidence type="ECO:0000259" key="3">
    <source>
        <dbReference type="PROSITE" id="PS50158"/>
    </source>
</evidence>
<feature type="region of interest" description="Disordered" evidence="2">
    <location>
        <begin position="228"/>
        <end position="267"/>
    </location>
</feature>
<gene>
    <name evidence="4" type="ORF">FWK35_00026962</name>
</gene>
<name>A0A6G0X6E2_APHCR</name>
<dbReference type="OrthoDB" id="6630564at2759"/>